<dbReference type="CDD" id="cd07723">
    <property type="entry name" value="hydroxyacylglutathione_hydrolase_MBL-fold"/>
    <property type="match status" value="1"/>
</dbReference>
<comment type="cofactor">
    <cofactor evidence="7">
        <name>Zn(2+)</name>
        <dbReference type="ChEBI" id="CHEBI:29105"/>
    </cofactor>
    <text evidence="7">Binds 2 Zn(2+) ions per subunit.</text>
</comment>
<feature type="domain" description="Metallo-beta-lactamase" evidence="8">
    <location>
        <begin position="13"/>
        <end position="175"/>
    </location>
</feature>
<dbReference type="PANTHER" id="PTHR11935">
    <property type="entry name" value="BETA LACTAMASE DOMAIN"/>
    <property type="match status" value="1"/>
</dbReference>
<comment type="catalytic activity">
    <reaction evidence="1 7">
        <text>an S-(2-hydroxyacyl)glutathione + H2O = a 2-hydroxy carboxylate + glutathione + H(+)</text>
        <dbReference type="Rhea" id="RHEA:21864"/>
        <dbReference type="ChEBI" id="CHEBI:15377"/>
        <dbReference type="ChEBI" id="CHEBI:15378"/>
        <dbReference type="ChEBI" id="CHEBI:57925"/>
        <dbReference type="ChEBI" id="CHEBI:58896"/>
        <dbReference type="ChEBI" id="CHEBI:71261"/>
        <dbReference type="EC" id="3.1.2.6"/>
    </reaction>
</comment>
<keyword evidence="5 7" id="KW-0378">Hydrolase</keyword>
<dbReference type="GO" id="GO:0019243">
    <property type="term" value="P:methylglyoxal catabolic process to D-lactate via S-lactoyl-glutathione"/>
    <property type="evidence" value="ECO:0007669"/>
    <property type="project" value="InterPro"/>
</dbReference>
<dbReference type="InterPro" id="IPR035680">
    <property type="entry name" value="Clx_II_MBL"/>
</dbReference>
<keyword evidence="6 7" id="KW-0862">Zinc</keyword>
<sequence>MIVERIWTGNALRNFNYLVACPDTGEALAIDPLDHEKTLATAKVKGWQITQVLNTHEHHDHVGGNAAVVAATGAKVIAHEKAAKLIPGVDRGVRAGDVIKVGKRVELECLDTPGHTFCHICLRSHTDEPALFSGDTLFNAGAGNVHNGGSVDALFQTFADQITRLPDNTRVYPGHDYIENNLRFTLAREPGNEAAQALLPQVVGHDPAQSIVTTLAEEKRINTFMRLDSPKVIAALREKFPDLPEQPDAKTVFTRLRELRNSW</sequence>
<evidence type="ECO:0000256" key="4">
    <source>
        <dbReference type="ARBA" id="ARBA00022723"/>
    </source>
</evidence>
<comment type="subunit">
    <text evidence="7">Monomer.</text>
</comment>
<evidence type="ECO:0000256" key="6">
    <source>
        <dbReference type="ARBA" id="ARBA00022833"/>
    </source>
</evidence>
<dbReference type="Gene3D" id="3.60.15.10">
    <property type="entry name" value="Ribonuclease Z/Hydroxyacylglutathione hydrolase-like"/>
    <property type="match status" value="1"/>
</dbReference>
<dbReference type="Pfam" id="PF16123">
    <property type="entry name" value="HAGH_C"/>
    <property type="match status" value="1"/>
</dbReference>
<evidence type="ECO:0000313" key="9">
    <source>
        <dbReference type="EMBL" id="TWO64999.1"/>
    </source>
</evidence>
<evidence type="ECO:0000259" key="8">
    <source>
        <dbReference type="SMART" id="SM00849"/>
    </source>
</evidence>
<dbReference type="EMBL" id="VOBQ01000029">
    <property type="protein sequence ID" value="TWO64999.1"/>
    <property type="molecule type" value="Genomic_DNA"/>
</dbReference>
<dbReference type="InterPro" id="IPR036866">
    <property type="entry name" value="RibonucZ/Hydroxyglut_hydro"/>
</dbReference>
<dbReference type="HAMAP" id="MF_01374">
    <property type="entry name" value="Glyoxalase_2"/>
    <property type="match status" value="1"/>
</dbReference>
<reference evidence="9 10" key="1">
    <citation type="submission" date="2019-07" db="EMBL/GenBank/DDBJ databases">
        <title>Caenimonas sedimenti sp. nov., isolated from activated sludge.</title>
        <authorList>
            <person name="Xu J."/>
        </authorList>
    </citation>
    <scope>NUCLEOTIDE SEQUENCE [LARGE SCALE GENOMIC DNA]</scope>
    <source>
        <strain evidence="9 10">HX-9-20</strain>
    </source>
</reference>
<comment type="pathway">
    <text evidence="2 7">Secondary metabolite metabolism; methylglyoxal degradation; (R)-lactate from methylglyoxal: step 2/2.</text>
</comment>
<evidence type="ECO:0000256" key="7">
    <source>
        <dbReference type="HAMAP-Rule" id="MF_01374"/>
    </source>
</evidence>
<dbReference type="InterPro" id="IPR032282">
    <property type="entry name" value="HAGH_C"/>
</dbReference>
<accession>A0A562ZEY6</accession>
<comment type="caution">
    <text evidence="9">The sequence shown here is derived from an EMBL/GenBank/DDBJ whole genome shotgun (WGS) entry which is preliminary data.</text>
</comment>
<evidence type="ECO:0000256" key="2">
    <source>
        <dbReference type="ARBA" id="ARBA00004963"/>
    </source>
</evidence>
<dbReference type="AlphaFoldDB" id="A0A562ZEY6"/>
<dbReference type="SMART" id="SM00849">
    <property type="entry name" value="Lactamase_B"/>
    <property type="match status" value="1"/>
</dbReference>
<feature type="binding site" evidence="7">
    <location>
        <position position="115"/>
    </location>
    <ligand>
        <name>Zn(2+)</name>
        <dbReference type="ChEBI" id="CHEBI:29105"/>
        <label>1</label>
    </ligand>
</feature>
<dbReference type="Proteomes" id="UP000318199">
    <property type="component" value="Unassembled WGS sequence"/>
</dbReference>
<dbReference type="GO" id="GO:0046872">
    <property type="term" value="F:metal ion binding"/>
    <property type="evidence" value="ECO:0007669"/>
    <property type="project" value="UniProtKB-KW"/>
</dbReference>
<evidence type="ECO:0000313" key="10">
    <source>
        <dbReference type="Proteomes" id="UP000318199"/>
    </source>
</evidence>
<name>A0A562ZEY6_9BURK</name>
<feature type="binding site" evidence="7">
    <location>
        <position position="56"/>
    </location>
    <ligand>
        <name>Zn(2+)</name>
        <dbReference type="ChEBI" id="CHEBI:29105"/>
        <label>1</label>
    </ligand>
</feature>
<feature type="binding site" evidence="7">
    <location>
        <position position="175"/>
    </location>
    <ligand>
        <name>Zn(2+)</name>
        <dbReference type="ChEBI" id="CHEBI:29105"/>
        <label>2</label>
    </ligand>
</feature>
<comment type="similarity">
    <text evidence="3 7">Belongs to the metallo-beta-lactamase superfamily. Glyoxalase II family.</text>
</comment>
<feature type="binding site" evidence="7">
    <location>
        <position position="135"/>
    </location>
    <ligand>
        <name>Zn(2+)</name>
        <dbReference type="ChEBI" id="CHEBI:29105"/>
        <label>2</label>
    </ligand>
</feature>
<dbReference type="Pfam" id="PF00753">
    <property type="entry name" value="Lactamase_B"/>
    <property type="match status" value="1"/>
</dbReference>
<feature type="binding site" evidence="7">
    <location>
        <position position="135"/>
    </location>
    <ligand>
        <name>Zn(2+)</name>
        <dbReference type="ChEBI" id="CHEBI:29105"/>
        <label>1</label>
    </ligand>
</feature>
<keyword evidence="4 7" id="KW-0479">Metal-binding</keyword>
<keyword evidence="10" id="KW-1185">Reference proteome</keyword>
<dbReference type="PANTHER" id="PTHR11935:SF94">
    <property type="entry name" value="TENZING NORGAY, ISOFORM C"/>
    <property type="match status" value="1"/>
</dbReference>
<dbReference type="RefSeq" id="WP_145897073.1">
    <property type="nucleotide sequence ID" value="NZ_VOBQ01000029.1"/>
</dbReference>
<protein>
    <recommendedName>
        <fullName evidence="7">Hydroxyacylglutathione hydrolase</fullName>
        <ecNumber evidence="7">3.1.2.6</ecNumber>
    </recommendedName>
    <alternativeName>
        <fullName evidence="7">Glyoxalase II</fullName>
        <shortName evidence="7">Glx II</shortName>
    </alternativeName>
</protein>
<organism evidence="9 10">
    <name type="scientific">Caenimonas sedimenti</name>
    <dbReference type="NCBI Taxonomy" id="2596921"/>
    <lineage>
        <taxon>Bacteria</taxon>
        <taxon>Pseudomonadati</taxon>
        <taxon>Pseudomonadota</taxon>
        <taxon>Betaproteobacteria</taxon>
        <taxon>Burkholderiales</taxon>
        <taxon>Comamonadaceae</taxon>
        <taxon>Caenimonas</taxon>
    </lineage>
</organism>
<evidence type="ECO:0000256" key="1">
    <source>
        <dbReference type="ARBA" id="ARBA00001623"/>
    </source>
</evidence>
<gene>
    <name evidence="7" type="primary">gloB</name>
    <name evidence="9" type="ORF">FN976_27520</name>
</gene>
<dbReference type="InterPro" id="IPR017782">
    <property type="entry name" value="Hydroxyacylglutathione_Hdrlase"/>
</dbReference>
<dbReference type="GO" id="GO:0004416">
    <property type="term" value="F:hydroxyacylglutathione hydrolase activity"/>
    <property type="evidence" value="ECO:0007669"/>
    <property type="project" value="UniProtKB-UniRule"/>
</dbReference>
<proteinExistence type="inferred from homology"/>
<evidence type="ECO:0000256" key="3">
    <source>
        <dbReference type="ARBA" id="ARBA00006759"/>
    </source>
</evidence>
<dbReference type="SUPFAM" id="SSF56281">
    <property type="entry name" value="Metallo-hydrolase/oxidoreductase"/>
    <property type="match status" value="1"/>
</dbReference>
<evidence type="ECO:0000256" key="5">
    <source>
        <dbReference type="ARBA" id="ARBA00022801"/>
    </source>
</evidence>
<dbReference type="InterPro" id="IPR001279">
    <property type="entry name" value="Metallo-B-lactamas"/>
</dbReference>
<dbReference type="UniPathway" id="UPA00619">
    <property type="reaction ID" value="UER00676"/>
</dbReference>
<comment type="function">
    <text evidence="7">Thiolesterase that catalyzes the hydrolysis of S-D-lactoyl-glutathione to form glutathione and D-lactic acid.</text>
</comment>
<feature type="binding site" evidence="7">
    <location>
        <position position="60"/>
    </location>
    <ligand>
        <name>Zn(2+)</name>
        <dbReference type="ChEBI" id="CHEBI:29105"/>
        <label>2</label>
    </ligand>
</feature>
<dbReference type="EC" id="3.1.2.6" evidence="7"/>
<feature type="binding site" evidence="7">
    <location>
        <position position="58"/>
    </location>
    <ligand>
        <name>Zn(2+)</name>
        <dbReference type="ChEBI" id="CHEBI:29105"/>
        <label>1</label>
    </ligand>
</feature>
<feature type="binding site" evidence="7">
    <location>
        <position position="61"/>
    </location>
    <ligand>
        <name>Zn(2+)</name>
        <dbReference type="ChEBI" id="CHEBI:29105"/>
        <label>2</label>
    </ligand>
</feature>
<dbReference type="OrthoDB" id="9802248at2"/>